<evidence type="ECO:0000256" key="2">
    <source>
        <dbReference type="ARBA" id="ARBA00022448"/>
    </source>
</evidence>
<dbReference type="InterPro" id="IPR050053">
    <property type="entry name" value="ATPase_alpha/beta_chains"/>
</dbReference>
<keyword evidence="3" id="KW-0963">Cytoplasm</keyword>
<dbReference type="Pfam" id="PF18269">
    <property type="entry name" value="T3SS_ATPase_C"/>
    <property type="match status" value="1"/>
</dbReference>
<gene>
    <name evidence="9" type="ORF">MSL71_11510</name>
</gene>
<evidence type="ECO:0000256" key="3">
    <source>
        <dbReference type="ARBA" id="ARBA00022490"/>
    </source>
</evidence>
<dbReference type="PANTHER" id="PTHR15184">
    <property type="entry name" value="ATP SYNTHASE"/>
    <property type="match status" value="1"/>
</dbReference>
<dbReference type="InterPro" id="IPR003593">
    <property type="entry name" value="AAA+_ATPase"/>
</dbReference>
<dbReference type="GO" id="GO:0030257">
    <property type="term" value="C:type III protein secretion system complex"/>
    <property type="evidence" value="ECO:0007669"/>
    <property type="project" value="InterPro"/>
</dbReference>
<dbReference type="GO" id="GO:0016887">
    <property type="term" value="F:ATP hydrolysis activity"/>
    <property type="evidence" value="ECO:0007669"/>
    <property type="project" value="InterPro"/>
</dbReference>
<dbReference type="EMBL" id="CAADHO010000002">
    <property type="protein sequence ID" value="VFQ43516.1"/>
    <property type="molecule type" value="Genomic_DNA"/>
</dbReference>
<keyword evidence="4" id="KW-0547">Nucleotide-binding</keyword>
<evidence type="ECO:0000256" key="1">
    <source>
        <dbReference type="ARBA" id="ARBA00004496"/>
    </source>
</evidence>
<dbReference type="InterPro" id="IPR004100">
    <property type="entry name" value="ATPase_F1/V1/A1_a/bsu_N"/>
</dbReference>
<dbReference type="RefSeq" id="WP_246317721.1">
    <property type="nucleotide sequence ID" value="NZ_CAADHO010000002.1"/>
</dbReference>
<dbReference type="Pfam" id="PF02874">
    <property type="entry name" value="ATP-synt_ab_N"/>
    <property type="match status" value="1"/>
</dbReference>
<dbReference type="InterPro" id="IPR005714">
    <property type="entry name" value="ATPase_T3SS_FliI/YscN"/>
</dbReference>
<dbReference type="GO" id="GO:0030254">
    <property type="term" value="P:protein secretion by the type III secretion system"/>
    <property type="evidence" value="ECO:0007669"/>
    <property type="project" value="InterPro"/>
</dbReference>
<dbReference type="SUPFAM" id="SSF52540">
    <property type="entry name" value="P-loop containing nucleoside triphosphate hydrolases"/>
    <property type="match status" value="1"/>
</dbReference>
<dbReference type="Gene3D" id="3.40.50.12240">
    <property type="match status" value="1"/>
</dbReference>
<dbReference type="InterPro" id="IPR027417">
    <property type="entry name" value="P-loop_NTPase"/>
</dbReference>
<dbReference type="SMART" id="SM00382">
    <property type="entry name" value="AAA"/>
    <property type="match status" value="1"/>
</dbReference>
<keyword evidence="2" id="KW-0813">Transport</keyword>
<evidence type="ECO:0000256" key="6">
    <source>
        <dbReference type="ARBA" id="ARBA00022927"/>
    </source>
</evidence>
<feature type="domain" description="AAA+ ATPase" evidence="8">
    <location>
        <begin position="160"/>
        <end position="342"/>
    </location>
</feature>
<evidence type="ECO:0000256" key="7">
    <source>
        <dbReference type="ARBA" id="ARBA00022967"/>
    </source>
</evidence>
<dbReference type="InterPro" id="IPR040627">
    <property type="entry name" value="T3SS_ATPase_C"/>
</dbReference>
<dbReference type="FunFam" id="3.40.50.12240:FF:000002">
    <property type="entry name" value="Flagellum-specific ATP synthase FliI"/>
    <property type="match status" value="1"/>
</dbReference>
<keyword evidence="6" id="KW-0653">Protein transport</keyword>
<evidence type="ECO:0000313" key="10">
    <source>
        <dbReference type="Proteomes" id="UP000507962"/>
    </source>
</evidence>
<evidence type="ECO:0000256" key="5">
    <source>
        <dbReference type="ARBA" id="ARBA00022840"/>
    </source>
</evidence>
<keyword evidence="10" id="KW-1185">Reference proteome</keyword>
<proteinExistence type="predicted"/>
<comment type="subcellular location">
    <subcellularLocation>
        <location evidence="1">Cytoplasm</location>
    </subcellularLocation>
</comment>
<evidence type="ECO:0000313" key="9">
    <source>
        <dbReference type="EMBL" id="VFQ43516.1"/>
    </source>
</evidence>
<dbReference type="InterPro" id="IPR000194">
    <property type="entry name" value="ATPase_F1/V1/A1_a/bsu_nucl-bd"/>
</dbReference>
<keyword evidence="5" id="KW-0067">ATP-binding</keyword>
<evidence type="ECO:0000259" key="8">
    <source>
        <dbReference type="SMART" id="SM00382"/>
    </source>
</evidence>
<dbReference type="GO" id="GO:0046933">
    <property type="term" value="F:proton-transporting ATP synthase activity, rotational mechanism"/>
    <property type="evidence" value="ECO:0007669"/>
    <property type="project" value="TreeGrafter"/>
</dbReference>
<dbReference type="AlphaFoldDB" id="A0A4U8YIM2"/>
<dbReference type="NCBIfam" id="TIGR01026">
    <property type="entry name" value="fliI_yscN"/>
    <property type="match status" value="1"/>
</dbReference>
<reference evidence="9 10" key="1">
    <citation type="submission" date="2019-03" db="EMBL/GenBank/DDBJ databases">
        <authorList>
            <person name="Nijsse B."/>
        </authorList>
    </citation>
    <scope>NUCLEOTIDE SEQUENCE [LARGE SCALE GENOMIC DNA]</scope>
    <source>
        <strain evidence="9">Desulfoluna butyratoxydans MSL71</strain>
    </source>
</reference>
<dbReference type="Proteomes" id="UP000507962">
    <property type="component" value="Unassembled WGS sequence"/>
</dbReference>
<dbReference type="CDD" id="cd01136">
    <property type="entry name" value="ATPase_flagellum-secretory_path_III"/>
    <property type="match status" value="1"/>
</dbReference>
<dbReference type="GO" id="GO:0005524">
    <property type="term" value="F:ATP binding"/>
    <property type="evidence" value="ECO:0007669"/>
    <property type="project" value="UniProtKB-KW"/>
</dbReference>
<organism evidence="9 10">
    <name type="scientific">Desulfoluna butyratoxydans</name>
    <dbReference type="NCBI Taxonomy" id="231438"/>
    <lineage>
        <taxon>Bacteria</taxon>
        <taxon>Pseudomonadati</taxon>
        <taxon>Thermodesulfobacteriota</taxon>
        <taxon>Desulfobacteria</taxon>
        <taxon>Desulfobacterales</taxon>
        <taxon>Desulfolunaceae</taxon>
        <taxon>Desulfoluna</taxon>
    </lineage>
</organism>
<dbReference type="GO" id="GO:0005737">
    <property type="term" value="C:cytoplasm"/>
    <property type="evidence" value="ECO:0007669"/>
    <property type="project" value="UniProtKB-SubCell"/>
</dbReference>
<name>A0A4U8YIM2_9BACT</name>
<protein>
    <submittedName>
        <fullName evidence="9">Atpase type iii secretion system flii/yscn</fullName>
    </submittedName>
</protein>
<accession>A0A4U8YIM2</accession>
<sequence length="440" mass="47121">MAYDHGVWKIMEEAARQTRLFSSEGRVEQVLGLVVEGRGLKAGIGSLVTILTASGRALAGEVVGFREGRVVIMPYGDIAGVCEGDRIRLSESEPAASVGDGFLGRVVDGLGHPIDGKGPLGPCVDYPLYGKPINPMERRPVDEFLDVGISAINLMTPVGRGQRVAIMAGSGVGKSVLMGMMTRYTEAEVVIIGLIGERGREVKDFVDKTLGKEGLERAVVVAATSDSPPLVRMRGAYQATALAEYFRDQGKDVLLIIDSITRFAMSSRDVGLSAGEAPTNRGYTSSFFVKIPILLERAGAVEGKGSITGFYTTLVEGDDMNDPVGDTVRSIVDGHIVLSRDLANRGHYPAIEVLGSVSRVASDVVGPDHLALRSRLQGLMSTYRQSEDMIAIGAYNQGSNAQIDEAIALKPKIDDLLRQNVEMKCSYGVSLNRLKALFMA</sequence>
<keyword evidence="7" id="KW-1278">Translocase</keyword>
<dbReference type="Pfam" id="PF00006">
    <property type="entry name" value="ATP-synt_ab"/>
    <property type="match status" value="1"/>
</dbReference>
<dbReference type="PANTHER" id="PTHR15184:SF9">
    <property type="entry name" value="SPI-1 TYPE 3 SECRETION SYSTEM ATPASE"/>
    <property type="match status" value="1"/>
</dbReference>
<evidence type="ECO:0000256" key="4">
    <source>
        <dbReference type="ARBA" id="ARBA00022741"/>
    </source>
</evidence>